<dbReference type="Pfam" id="PF13644">
    <property type="entry name" value="DKNYY"/>
    <property type="match status" value="2"/>
</dbReference>
<accession>A0A7X9SBS8</accession>
<feature type="chain" id="PRO_5031324878" description="DKNYY family protein" evidence="1">
    <location>
        <begin position="21"/>
        <end position="420"/>
    </location>
</feature>
<comment type="caution">
    <text evidence="2">The sequence shown here is derived from an EMBL/GenBank/DDBJ whole genome shotgun (WGS) entry which is preliminary data.</text>
</comment>
<dbReference type="PROSITE" id="PS51257">
    <property type="entry name" value="PROKAR_LIPOPROTEIN"/>
    <property type="match status" value="1"/>
</dbReference>
<dbReference type="EMBL" id="JABAGL010000012">
    <property type="protein sequence ID" value="NME86436.1"/>
    <property type="molecule type" value="Genomic_DNA"/>
</dbReference>
<name>A0A7X9SBS8_9BACE</name>
<evidence type="ECO:0008006" key="4">
    <source>
        <dbReference type="Google" id="ProtNLM"/>
    </source>
</evidence>
<gene>
    <name evidence="2" type="ORF">HF841_10465</name>
</gene>
<evidence type="ECO:0000313" key="3">
    <source>
        <dbReference type="Proteomes" id="UP000520291"/>
    </source>
</evidence>
<dbReference type="AlphaFoldDB" id="A0A7X9SBS8"/>
<feature type="signal peptide" evidence="1">
    <location>
        <begin position="1"/>
        <end position="20"/>
    </location>
</feature>
<reference evidence="2 3" key="1">
    <citation type="submission" date="2020-04" db="EMBL/GenBank/DDBJ databases">
        <authorList>
            <person name="Hitch T.C.A."/>
            <person name="Wylensek D."/>
            <person name="Clavel T."/>
        </authorList>
    </citation>
    <scope>NUCLEOTIDE SEQUENCE [LARGE SCALE GENOMIC DNA]</scope>
    <source>
        <strain evidence="2 3">WCA3-601-WT-5E</strain>
    </source>
</reference>
<proteinExistence type="predicted"/>
<sequence length="420" mass="48795">MFIRHILKSVFSVIASFLFAGCTLGYKNDGKEVTWHSWNEGWGHTSFKVDADPKTFKALRGSYGRDSEHVFFMGGIMEGADPKTFKVLKDAYAHDNIHAYHRGGVLKGADGKSFQSLGEQYARDKSRVYLDGEEIKSADPETFEVHTHYLTEDRKDFYWLGKALNVQDKSTFTVLGDKDYSGTHWAKDRYNGYFMEDGSVIRGIDYASFHPVAEEVHLYSGCYAADKTNVYYRDKVVKGADPVSFKEIDYRIGQDINGVYQEDRITQVKDYSLLKKIVRDGHMFTDNQYIYDFDFNILPDADLATFRHICNRWYRDKSHIWWNNQPLPDVVDINTFRPVWKTSVRDGRESVEEDSDYGCDKNHVYYHDSIIEGADPLSFWLVNLNDGNGWIAYDLKKIYAGKETPAFRQYFKERYDCDFQ</sequence>
<keyword evidence="1" id="KW-0732">Signal</keyword>
<dbReference type="InterPro" id="IPR027375">
    <property type="entry name" value="DKNYY"/>
</dbReference>
<evidence type="ECO:0000256" key="1">
    <source>
        <dbReference type="SAM" id="SignalP"/>
    </source>
</evidence>
<dbReference type="RefSeq" id="WP_168947703.1">
    <property type="nucleotide sequence ID" value="NZ_JABAGL010000012.1"/>
</dbReference>
<dbReference type="Proteomes" id="UP000520291">
    <property type="component" value="Unassembled WGS sequence"/>
</dbReference>
<evidence type="ECO:0000313" key="2">
    <source>
        <dbReference type="EMBL" id="NME86436.1"/>
    </source>
</evidence>
<protein>
    <recommendedName>
        <fullName evidence="4">DKNYY family protein</fullName>
    </recommendedName>
</protein>
<organism evidence="2 3">
    <name type="scientific">Bacteroides eggerthii</name>
    <dbReference type="NCBI Taxonomy" id="28111"/>
    <lineage>
        <taxon>Bacteria</taxon>
        <taxon>Pseudomonadati</taxon>
        <taxon>Bacteroidota</taxon>
        <taxon>Bacteroidia</taxon>
        <taxon>Bacteroidales</taxon>
        <taxon>Bacteroidaceae</taxon>
        <taxon>Bacteroides</taxon>
    </lineage>
</organism>